<evidence type="ECO:0000313" key="9">
    <source>
        <dbReference type="Proteomes" id="UP001621512"/>
    </source>
</evidence>
<evidence type="ECO:0000256" key="5">
    <source>
        <dbReference type="ARBA" id="ARBA00022989"/>
    </source>
</evidence>
<gene>
    <name evidence="8" type="ORF">OHU35_02290</name>
</gene>
<sequence>MTDPLPGGPDRAAADGQLGRRARAVRAVRAVLAGGSGRLLAATLVQAVGQGAAMACNTVFFVTVVGLAPAQVGVTNSVAAVVSMGAAVVAGRVVDRRGTRNVAVWWGLLAAAAVASYAGVADLTGFVLVHLLVGFLRAGKRVSEYTVVGQLGADSTRLRAYQRTVLNAGMALGTLAAALPLYLDTRAAYLTVIVCNAVALAAGSLLLRSLPVGKPAAGPGPKVRRRAALRDPRYVAVGLLCGLIEVRDSILTMALPLWVAQLHTPRPTISVLLFLNTTLVILCQVRAARGADTVRGAVGTVRRGALALAAGCLLIAAAVLVSGPWSLLVLLCAVTWFTFGEMWTSAGSWTLSYELADPRSLGDYQGVFGMASGVGMVVGPVVATTAAVASGGRGWLLVAAGFALLGFSTRAVVGKAARAGGAAEAAALVSKG</sequence>
<keyword evidence="3" id="KW-1003">Cell membrane</keyword>
<organism evidence="8 9">
    <name type="scientific">Streptomyces purpurascens</name>
    <dbReference type="NCBI Taxonomy" id="1924"/>
    <lineage>
        <taxon>Bacteria</taxon>
        <taxon>Bacillati</taxon>
        <taxon>Actinomycetota</taxon>
        <taxon>Actinomycetes</taxon>
        <taxon>Kitasatosporales</taxon>
        <taxon>Streptomycetaceae</taxon>
        <taxon>Streptomyces</taxon>
    </lineage>
</organism>
<feature type="transmembrane region" description="Helical" evidence="7">
    <location>
        <begin position="47"/>
        <end position="67"/>
    </location>
</feature>
<evidence type="ECO:0000256" key="1">
    <source>
        <dbReference type="ARBA" id="ARBA00004651"/>
    </source>
</evidence>
<feature type="transmembrane region" description="Helical" evidence="7">
    <location>
        <begin position="395"/>
        <end position="413"/>
    </location>
</feature>
<protein>
    <submittedName>
        <fullName evidence="8">MFS transporter</fullName>
    </submittedName>
</protein>
<keyword evidence="5 7" id="KW-1133">Transmembrane helix</keyword>
<name>A0ABZ1MDT8_STREF</name>
<feature type="transmembrane region" description="Helical" evidence="7">
    <location>
        <begin position="300"/>
        <end position="321"/>
    </location>
</feature>
<dbReference type="InterPro" id="IPR050171">
    <property type="entry name" value="MFS_Transporters"/>
</dbReference>
<dbReference type="Proteomes" id="UP001621512">
    <property type="component" value="Chromosome"/>
</dbReference>
<dbReference type="InterPro" id="IPR011701">
    <property type="entry name" value="MFS"/>
</dbReference>
<evidence type="ECO:0000256" key="7">
    <source>
        <dbReference type="SAM" id="Phobius"/>
    </source>
</evidence>
<evidence type="ECO:0000256" key="2">
    <source>
        <dbReference type="ARBA" id="ARBA00022448"/>
    </source>
</evidence>
<dbReference type="Pfam" id="PF07690">
    <property type="entry name" value="MFS_1"/>
    <property type="match status" value="1"/>
</dbReference>
<feature type="transmembrane region" description="Helical" evidence="7">
    <location>
        <begin position="165"/>
        <end position="183"/>
    </location>
</feature>
<proteinExistence type="predicted"/>
<keyword evidence="4 7" id="KW-0812">Transmembrane</keyword>
<feature type="transmembrane region" description="Helical" evidence="7">
    <location>
        <begin position="269"/>
        <end position="288"/>
    </location>
</feature>
<dbReference type="Gene3D" id="1.20.1250.20">
    <property type="entry name" value="MFS general substrate transporter like domains"/>
    <property type="match status" value="1"/>
</dbReference>
<keyword evidence="6 7" id="KW-0472">Membrane</keyword>
<evidence type="ECO:0000313" key="8">
    <source>
        <dbReference type="EMBL" id="WTW24936.1"/>
    </source>
</evidence>
<feature type="transmembrane region" description="Helical" evidence="7">
    <location>
        <begin position="189"/>
        <end position="207"/>
    </location>
</feature>
<evidence type="ECO:0000256" key="3">
    <source>
        <dbReference type="ARBA" id="ARBA00022475"/>
    </source>
</evidence>
<evidence type="ECO:0000256" key="4">
    <source>
        <dbReference type="ARBA" id="ARBA00022692"/>
    </source>
</evidence>
<dbReference type="InterPro" id="IPR036259">
    <property type="entry name" value="MFS_trans_sf"/>
</dbReference>
<keyword evidence="9" id="KW-1185">Reference proteome</keyword>
<feature type="transmembrane region" description="Helical" evidence="7">
    <location>
        <begin position="234"/>
        <end position="257"/>
    </location>
</feature>
<accession>A0ABZ1MDT8</accession>
<keyword evidence="2" id="KW-0813">Transport</keyword>
<feature type="transmembrane region" description="Helical" evidence="7">
    <location>
        <begin position="74"/>
        <end position="94"/>
    </location>
</feature>
<dbReference type="SUPFAM" id="SSF103473">
    <property type="entry name" value="MFS general substrate transporter"/>
    <property type="match status" value="1"/>
</dbReference>
<feature type="transmembrane region" description="Helical" evidence="7">
    <location>
        <begin position="106"/>
        <end position="133"/>
    </location>
</feature>
<comment type="subcellular location">
    <subcellularLocation>
        <location evidence="1">Cell membrane</location>
        <topology evidence="1">Multi-pass membrane protein</topology>
    </subcellularLocation>
</comment>
<reference evidence="8 9" key="1">
    <citation type="submission" date="2022-10" db="EMBL/GenBank/DDBJ databases">
        <title>The complete genomes of actinobacterial strains from the NBC collection.</title>
        <authorList>
            <person name="Joergensen T.S."/>
            <person name="Alvarez Arevalo M."/>
            <person name="Sterndorff E.B."/>
            <person name="Faurdal D."/>
            <person name="Vuksanovic O."/>
            <person name="Mourched A.-S."/>
            <person name="Charusanti P."/>
            <person name="Shaw S."/>
            <person name="Blin K."/>
            <person name="Weber T."/>
        </authorList>
    </citation>
    <scope>NUCLEOTIDE SEQUENCE [LARGE SCALE GENOMIC DNA]</scope>
    <source>
        <strain evidence="8 9">NBC_00017</strain>
    </source>
</reference>
<dbReference type="PANTHER" id="PTHR23517:SF2">
    <property type="entry name" value="MULTIDRUG RESISTANCE PROTEIN MDTH"/>
    <property type="match status" value="1"/>
</dbReference>
<feature type="transmembrane region" description="Helical" evidence="7">
    <location>
        <begin position="367"/>
        <end position="389"/>
    </location>
</feature>
<dbReference type="PANTHER" id="PTHR23517">
    <property type="entry name" value="RESISTANCE PROTEIN MDTM, PUTATIVE-RELATED-RELATED"/>
    <property type="match status" value="1"/>
</dbReference>
<dbReference type="EMBL" id="CP108341">
    <property type="protein sequence ID" value="WTW24936.1"/>
    <property type="molecule type" value="Genomic_DNA"/>
</dbReference>
<evidence type="ECO:0000256" key="6">
    <source>
        <dbReference type="ARBA" id="ARBA00023136"/>
    </source>
</evidence>
<dbReference type="RefSeq" id="WP_359894624.1">
    <property type="nucleotide sequence ID" value="NZ_CP108341.1"/>
</dbReference>